<keyword evidence="4" id="KW-1185">Reference proteome</keyword>
<dbReference type="PANTHER" id="PTHR34385:SF1">
    <property type="entry name" value="PEPTIDOGLYCAN L-ALANYL-D-GLUTAMATE ENDOPEPTIDASE CWLK"/>
    <property type="match status" value="1"/>
</dbReference>
<comment type="caution">
    <text evidence="3">The sequence shown here is derived from an EMBL/GenBank/DDBJ whole genome shotgun (WGS) entry which is preliminary data.</text>
</comment>
<protein>
    <submittedName>
        <fullName evidence="3">D-alanyl-D-alanine carboxypeptidase family protein</fullName>
    </submittedName>
</protein>
<keyword evidence="3" id="KW-0378">Hydrolase</keyword>
<evidence type="ECO:0000259" key="2">
    <source>
        <dbReference type="Pfam" id="PF02557"/>
    </source>
</evidence>
<keyword evidence="3" id="KW-0645">Protease</keyword>
<dbReference type="PANTHER" id="PTHR34385">
    <property type="entry name" value="D-ALANYL-D-ALANINE CARBOXYPEPTIDASE"/>
    <property type="match status" value="1"/>
</dbReference>
<dbReference type="InterPro" id="IPR009045">
    <property type="entry name" value="Zn_M74/Hedgehog-like"/>
</dbReference>
<feature type="domain" description="D-alanyl-D-alanine carboxypeptidase-like core" evidence="2">
    <location>
        <begin position="156"/>
        <end position="284"/>
    </location>
</feature>
<feature type="region of interest" description="Disordered" evidence="1">
    <location>
        <begin position="20"/>
        <end position="104"/>
    </location>
</feature>
<evidence type="ECO:0000313" key="3">
    <source>
        <dbReference type="EMBL" id="RJX37445.1"/>
    </source>
</evidence>
<dbReference type="Pfam" id="PF02557">
    <property type="entry name" value="VanY"/>
    <property type="match status" value="1"/>
</dbReference>
<evidence type="ECO:0000256" key="1">
    <source>
        <dbReference type="SAM" id="MobiDB-lite"/>
    </source>
</evidence>
<dbReference type="InterPro" id="IPR052179">
    <property type="entry name" value="DD-CPase-like"/>
</dbReference>
<gene>
    <name evidence="3" type="ORF">D3P09_23835</name>
</gene>
<dbReference type="SUPFAM" id="SSF55166">
    <property type="entry name" value="Hedgehog/DD-peptidase"/>
    <property type="match status" value="1"/>
</dbReference>
<reference evidence="3 4" key="1">
    <citation type="submission" date="2018-09" db="EMBL/GenBank/DDBJ databases">
        <title>Paenibacillus aracenensis nov. sp. isolated from a cave in southern Spain.</title>
        <authorList>
            <person name="Jurado V."/>
            <person name="Gutierrez-Patricio S."/>
            <person name="Gonzalez-Pimentel J.L."/>
            <person name="Miller A.Z."/>
            <person name="Laiz L."/>
            <person name="Saiz-Jimenez C."/>
        </authorList>
    </citation>
    <scope>NUCLEOTIDE SEQUENCE [LARGE SCALE GENOMIC DNA]</scope>
    <source>
        <strain evidence="3 4">JCM 19203</strain>
    </source>
</reference>
<organism evidence="3 4">
    <name type="scientific">Paenibacillus pinisoli</name>
    <dbReference type="NCBI Taxonomy" id="1276110"/>
    <lineage>
        <taxon>Bacteria</taxon>
        <taxon>Bacillati</taxon>
        <taxon>Bacillota</taxon>
        <taxon>Bacilli</taxon>
        <taxon>Bacillales</taxon>
        <taxon>Paenibacillaceae</taxon>
        <taxon>Paenibacillus</taxon>
    </lineage>
</organism>
<dbReference type="Proteomes" id="UP000267798">
    <property type="component" value="Unassembled WGS sequence"/>
</dbReference>
<name>A0A3A6PBC1_9BACL</name>
<keyword evidence="3" id="KW-0121">Carboxypeptidase</keyword>
<dbReference type="OrthoDB" id="9792074at2"/>
<dbReference type="GO" id="GO:0006508">
    <property type="term" value="P:proteolysis"/>
    <property type="evidence" value="ECO:0007669"/>
    <property type="project" value="InterPro"/>
</dbReference>
<dbReference type="InterPro" id="IPR003709">
    <property type="entry name" value="VanY-like_core_dom"/>
</dbReference>
<dbReference type="AlphaFoldDB" id="A0A3A6PBC1"/>
<dbReference type="InterPro" id="IPR058193">
    <property type="entry name" value="VanY/YodJ_core_dom"/>
</dbReference>
<sequence>MLVALAVVVVLGAYAVLEKKESVTETPPKLAEGADNGSGESEGEVSGQIPQEPGGEASETPATEGPSGGEATTPPATDKPSGGEASTPPATTKPGSASGGQAGISKGEDGAIAVIGKPESIAALVNPFNMLPDDYVPSDLVYPDVRFIFNEKIEKRMMRKEAAEALENLFAGAEKDNIYLAGVSAYRSHKTQKALFDRYVKRDGYEKARTYSALPGTSEHETGLAVDVTSSDGKCAAADCFGDTKEADWLKKYAADYGFIIRYPEGKQNITGYQYEPWHLRYVGSDLAGEIAANGSTLEEYYDAVPVSGKQ</sequence>
<dbReference type="GO" id="GO:0004180">
    <property type="term" value="F:carboxypeptidase activity"/>
    <property type="evidence" value="ECO:0007669"/>
    <property type="project" value="UniProtKB-KW"/>
</dbReference>
<evidence type="ECO:0000313" key="4">
    <source>
        <dbReference type="Proteomes" id="UP000267798"/>
    </source>
</evidence>
<dbReference type="Gene3D" id="3.30.1380.10">
    <property type="match status" value="1"/>
</dbReference>
<proteinExistence type="predicted"/>
<accession>A0A3A6PBC1</accession>
<dbReference type="EMBL" id="QXQB01000006">
    <property type="protein sequence ID" value="RJX37445.1"/>
    <property type="molecule type" value="Genomic_DNA"/>
</dbReference>
<dbReference type="CDD" id="cd14852">
    <property type="entry name" value="LD-carboxypeptidase"/>
    <property type="match status" value="1"/>
</dbReference>